<keyword evidence="5" id="KW-0789">Thiol protease inhibitor</keyword>
<keyword evidence="3" id="KW-0963">Cytoplasm</keyword>
<dbReference type="InterPro" id="IPR018073">
    <property type="entry name" value="Prot_inh_cystat_CS"/>
</dbReference>
<dbReference type="Proteomes" id="UP001652625">
    <property type="component" value="Chromosome 03"/>
</dbReference>
<name>A0ABM4BGP2_HYDVU</name>
<evidence type="ECO:0000313" key="7">
    <source>
        <dbReference type="Proteomes" id="UP001652625"/>
    </source>
</evidence>
<reference evidence="8" key="1">
    <citation type="submission" date="2025-08" db="UniProtKB">
        <authorList>
            <consortium name="RefSeq"/>
        </authorList>
    </citation>
    <scope>IDENTIFICATION</scope>
</reference>
<feature type="domain" description="Cystatin" evidence="6">
    <location>
        <begin position="2"/>
        <end position="100"/>
    </location>
</feature>
<evidence type="ECO:0000256" key="4">
    <source>
        <dbReference type="ARBA" id="ARBA00022690"/>
    </source>
</evidence>
<evidence type="ECO:0000313" key="8">
    <source>
        <dbReference type="RefSeq" id="XP_065648173.1"/>
    </source>
</evidence>
<dbReference type="CDD" id="cd00042">
    <property type="entry name" value="CY"/>
    <property type="match status" value="1"/>
</dbReference>
<proteinExistence type="inferred from homology"/>
<gene>
    <name evidence="8" type="primary">LOC136077878</name>
</gene>
<keyword evidence="4" id="KW-0646">Protease inhibitor</keyword>
<dbReference type="InterPro" id="IPR046350">
    <property type="entry name" value="Cystatin_sf"/>
</dbReference>
<sequence length="100" mass="11485">MSIPGGTTATKDATDEVQHIIEKVKDQVLGKVNDALDNYKAVSFKTQVVAGLNYFIKVDIGSDRYIHLRVFRPLPFDNEEKFELHSVQEHKSKEDELKYF</sequence>
<dbReference type="Pfam" id="PF00031">
    <property type="entry name" value="Cystatin"/>
    <property type="match status" value="1"/>
</dbReference>
<dbReference type="PANTHER" id="PTHR11414:SF21">
    <property type="entry name" value="CYSTATIN 14A, TANDEM DUPLICATE 1-RELATED"/>
    <property type="match status" value="1"/>
</dbReference>
<dbReference type="GeneID" id="136077878"/>
<organism evidence="7 8">
    <name type="scientific">Hydra vulgaris</name>
    <name type="common">Hydra</name>
    <name type="synonym">Hydra attenuata</name>
    <dbReference type="NCBI Taxonomy" id="6087"/>
    <lineage>
        <taxon>Eukaryota</taxon>
        <taxon>Metazoa</taxon>
        <taxon>Cnidaria</taxon>
        <taxon>Hydrozoa</taxon>
        <taxon>Hydroidolina</taxon>
        <taxon>Anthoathecata</taxon>
        <taxon>Aplanulata</taxon>
        <taxon>Hydridae</taxon>
        <taxon>Hydra</taxon>
    </lineage>
</organism>
<protein>
    <submittedName>
        <fullName evidence="8">Cystatin-B-like</fullName>
    </submittedName>
</protein>
<comment type="subcellular location">
    <subcellularLocation>
        <location evidence="1">Cytoplasm</location>
    </subcellularLocation>
</comment>
<evidence type="ECO:0000256" key="1">
    <source>
        <dbReference type="ARBA" id="ARBA00004496"/>
    </source>
</evidence>
<dbReference type="InterPro" id="IPR001713">
    <property type="entry name" value="Prot_inh_stefin"/>
</dbReference>
<dbReference type="RefSeq" id="XP_065648173.1">
    <property type="nucleotide sequence ID" value="XM_065792101.1"/>
</dbReference>
<keyword evidence="7" id="KW-1185">Reference proteome</keyword>
<dbReference type="PROSITE" id="PS00287">
    <property type="entry name" value="CYSTATIN"/>
    <property type="match status" value="1"/>
</dbReference>
<dbReference type="SUPFAM" id="SSF54403">
    <property type="entry name" value="Cystatin/monellin"/>
    <property type="match status" value="1"/>
</dbReference>
<dbReference type="PRINTS" id="PR00295">
    <property type="entry name" value="STEFINA"/>
</dbReference>
<dbReference type="Gene3D" id="3.10.450.10">
    <property type="match status" value="1"/>
</dbReference>
<comment type="similarity">
    <text evidence="2">Belongs to the cystatin family.</text>
</comment>
<dbReference type="InterPro" id="IPR000010">
    <property type="entry name" value="Cystatin_dom"/>
</dbReference>
<accession>A0ABM4BGP2</accession>
<dbReference type="PANTHER" id="PTHR11414">
    <property type="entry name" value="CYSTATIN FAMILY MEMBER"/>
    <property type="match status" value="1"/>
</dbReference>
<evidence type="ECO:0000259" key="6">
    <source>
        <dbReference type="SMART" id="SM00043"/>
    </source>
</evidence>
<evidence type="ECO:0000256" key="2">
    <source>
        <dbReference type="ARBA" id="ARBA00009403"/>
    </source>
</evidence>
<evidence type="ECO:0000256" key="5">
    <source>
        <dbReference type="ARBA" id="ARBA00022704"/>
    </source>
</evidence>
<evidence type="ECO:0000256" key="3">
    <source>
        <dbReference type="ARBA" id="ARBA00022490"/>
    </source>
</evidence>
<dbReference type="SMART" id="SM00043">
    <property type="entry name" value="CY"/>
    <property type="match status" value="1"/>
</dbReference>